<evidence type="ECO:0000259" key="2">
    <source>
        <dbReference type="Pfam" id="PF14129"/>
    </source>
</evidence>
<organism evidence="3 4">
    <name type="scientific">Reichenbachiella agarivorans</name>
    <dbReference type="NCBI Taxonomy" id="2979464"/>
    <lineage>
        <taxon>Bacteria</taxon>
        <taxon>Pseudomonadati</taxon>
        <taxon>Bacteroidota</taxon>
        <taxon>Cytophagia</taxon>
        <taxon>Cytophagales</taxon>
        <taxon>Reichenbachiellaceae</taxon>
        <taxon>Reichenbachiella</taxon>
    </lineage>
</organism>
<gene>
    <name evidence="3" type="ORF">N6H18_11875</name>
</gene>
<protein>
    <submittedName>
        <fullName evidence="3">DUF4296 domain-containing protein</fullName>
    </submittedName>
</protein>
<dbReference type="EMBL" id="CP106679">
    <property type="protein sequence ID" value="UXP31048.1"/>
    <property type="molecule type" value="Genomic_DNA"/>
</dbReference>
<dbReference type="RefSeq" id="WP_262308492.1">
    <property type="nucleotide sequence ID" value="NZ_CP106679.1"/>
</dbReference>
<proteinExistence type="predicted"/>
<evidence type="ECO:0000256" key="1">
    <source>
        <dbReference type="SAM" id="MobiDB-lite"/>
    </source>
</evidence>
<feature type="region of interest" description="Disordered" evidence="1">
    <location>
        <begin position="186"/>
        <end position="224"/>
    </location>
</feature>
<feature type="domain" description="DUF4296" evidence="2">
    <location>
        <begin position="26"/>
        <end position="107"/>
    </location>
</feature>
<dbReference type="Proteomes" id="UP001065174">
    <property type="component" value="Chromosome"/>
</dbReference>
<keyword evidence="4" id="KW-1185">Reference proteome</keyword>
<accession>A0ABY6CNW7</accession>
<sequence>MRHKIIFFLAVGTLTFLNACKRSDSENLISKSKMTEILIDQHVLEAKVLMLKLKSDSATKVYNSLEKELLESHGVNKKMFEKSFGYYMARPELLDKIYEVVVDSLNVYDQNATLAEEEYEKALAAEKERKKAEADSIAKALSDTLTTAARDSLILLLQTDSLGLLNGDSLYQLLSRDSLLKASHMDTTKTVSEQPAKTKAKTNSAKIGDLKKRAALDKKLQPKN</sequence>
<feature type="compositionally biased region" description="Basic and acidic residues" evidence="1">
    <location>
        <begin position="208"/>
        <end position="224"/>
    </location>
</feature>
<evidence type="ECO:0000313" key="4">
    <source>
        <dbReference type="Proteomes" id="UP001065174"/>
    </source>
</evidence>
<evidence type="ECO:0000313" key="3">
    <source>
        <dbReference type="EMBL" id="UXP31048.1"/>
    </source>
</evidence>
<reference evidence="3" key="1">
    <citation type="submission" date="2022-09" db="EMBL/GenBank/DDBJ databases">
        <title>Comparative genomics and taxonomic characterization of three novel marine species of genus Reichenbachiella exhibiting antioxidant and polysaccharide degradation activities.</title>
        <authorList>
            <person name="Muhammad N."/>
            <person name="Lee Y.-J."/>
            <person name="Ko J."/>
            <person name="Kim S.-G."/>
        </authorList>
    </citation>
    <scope>NUCLEOTIDE SEQUENCE</scope>
    <source>
        <strain evidence="3">BKB1-1</strain>
    </source>
</reference>
<dbReference type="Pfam" id="PF14129">
    <property type="entry name" value="DUF4296"/>
    <property type="match status" value="1"/>
</dbReference>
<feature type="compositionally biased region" description="Polar residues" evidence="1">
    <location>
        <begin position="188"/>
        <end position="205"/>
    </location>
</feature>
<name>A0ABY6CNW7_9BACT</name>
<dbReference type="InterPro" id="IPR025381">
    <property type="entry name" value="DUF4296"/>
</dbReference>